<evidence type="ECO:0000256" key="5">
    <source>
        <dbReference type="ARBA" id="ARBA00023157"/>
    </source>
</evidence>
<evidence type="ECO:0000256" key="4">
    <source>
        <dbReference type="ARBA" id="ARBA00022737"/>
    </source>
</evidence>
<evidence type="ECO:0000256" key="2">
    <source>
        <dbReference type="ARBA" id="ARBA00022525"/>
    </source>
</evidence>
<dbReference type="PANTHER" id="PTHR10574:SF365">
    <property type="entry name" value="NETRIN-A-RELATED"/>
    <property type="match status" value="1"/>
</dbReference>
<dbReference type="OrthoDB" id="88467at2759"/>
<dbReference type="GO" id="GO:0009887">
    <property type="term" value="P:animal organ morphogenesis"/>
    <property type="evidence" value="ECO:0007669"/>
    <property type="project" value="TreeGrafter"/>
</dbReference>
<protein>
    <recommendedName>
        <fullName evidence="10">Laminin EGF-like domain-containing protein</fullName>
    </recommendedName>
</protein>
<dbReference type="EMBL" id="CAJPIZ010007377">
    <property type="protein sequence ID" value="CAG2110278.1"/>
    <property type="molecule type" value="Genomic_DNA"/>
</dbReference>
<dbReference type="GO" id="GO:0016358">
    <property type="term" value="P:dendrite development"/>
    <property type="evidence" value="ECO:0007669"/>
    <property type="project" value="TreeGrafter"/>
</dbReference>
<keyword evidence="5 8" id="KW-1015">Disulfide bond</keyword>
<evidence type="ECO:0000256" key="7">
    <source>
        <dbReference type="ARBA" id="ARBA00023292"/>
    </source>
</evidence>
<dbReference type="PROSITE" id="PS50027">
    <property type="entry name" value="EGF_LAM_2"/>
    <property type="match status" value="2"/>
</dbReference>
<feature type="disulfide bond" evidence="8">
    <location>
        <begin position="79"/>
        <end position="91"/>
    </location>
</feature>
<keyword evidence="3" id="KW-0732">Signal</keyword>
<dbReference type="Proteomes" id="UP000759131">
    <property type="component" value="Unassembled WGS sequence"/>
</dbReference>
<feature type="disulfide bond" evidence="8">
    <location>
        <begin position="150"/>
        <end position="162"/>
    </location>
</feature>
<dbReference type="CDD" id="cd00055">
    <property type="entry name" value="EGF_Lam"/>
    <property type="match status" value="2"/>
</dbReference>
<accession>A0A7R9Q2E7</accession>
<keyword evidence="7 8" id="KW-0424">Laminin EGF-like domain</keyword>
<reference evidence="11" key="1">
    <citation type="submission" date="2020-11" db="EMBL/GenBank/DDBJ databases">
        <authorList>
            <person name="Tran Van P."/>
        </authorList>
    </citation>
    <scope>NUCLEOTIDE SEQUENCE</scope>
</reference>
<proteinExistence type="predicted"/>
<feature type="domain" description="Laminin EGF-like" evidence="10">
    <location>
        <begin position="79"/>
        <end position="128"/>
    </location>
</feature>
<dbReference type="AlphaFoldDB" id="A0A7R9Q2E7"/>
<dbReference type="FunFam" id="2.10.25.10:FF:000048">
    <property type="entry name" value="Netrin 3"/>
    <property type="match status" value="2"/>
</dbReference>
<evidence type="ECO:0000256" key="9">
    <source>
        <dbReference type="SAM" id="MobiDB-lite"/>
    </source>
</evidence>
<dbReference type="Pfam" id="PF00053">
    <property type="entry name" value="EGF_laminin"/>
    <property type="match status" value="2"/>
</dbReference>
<feature type="domain" description="Laminin EGF-like" evidence="10">
    <location>
        <begin position="150"/>
        <end position="199"/>
    </location>
</feature>
<dbReference type="PANTHER" id="PTHR10574">
    <property type="entry name" value="NETRIN/LAMININ-RELATED"/>
    <property type="match status" value="1"/>
</dbReference>
<feature type="disulfide bond" evidence="8">
    <location>
        <begin position="112"/>
        <end position="126"/>
    </location>
</feature>
<evidence type="ECO:0000256" key="3">
    <source>
        <dbReference type="ARBA" id="ARBA00022729"/>
    </source>
</evidence>
<keyword evidence="2" id="KW-0964">Secreted</keyword>
<evidence type="ECO:0000313" key="12">
    <source>
        <dbReference type="Proteomes" id="UP000759131"/>
    </source>
</evidence>
<evidence type="ECO:0000259" key="10">
    <source>
        <dbReference type="PROSITE" id="PS50027"/>
    </source>
</evidence>
<dbReference type="InterPro" id="IPR002049">
    <property type="entry name" value="LE_dom"/>
</dbReference>
<feature type="disulfide bond" evidence="8">
    <location>
        <begin position="81"/>
        <end position="98"/>
    </location>
</feature>
<dbReference type="GO" id="GO:0009888">
    <property type="term" value="P:tissue development"/>
    <property type="evidence" value="ECO:0007669"/>
    <property type="project" value="TreeGrafter"/>
</dbReference>
<feature type="region of interest" description="Disordered" evidence="9">
    <location>
        <begin position="259"/>
        <end position="278"/>
    </location>
</feature>
<dbReference type="Gene3D" id="2.10.25.10">
    <property type="entry name" value="Laminin"/>
    <property type="match status" value="2"/>
</dbReference>
<dbReference type="PROSITE" id="PS01248">
    <property type="entry name" value="EGF_LAM_1"/>
    <property type="match status" value="1"/>
</dbReference>
<dbReference type="EMBL" id="OC861952">
    <property type="protein sequence ID" value="CAD7629848.1"/>
    <property type="molecule type" value="Genomic_DNA"/>
</dbReference>
<evidence type="ECO:0000313" key="11">
    <source>
        <dbReference type="EMBL" id="CAD7629848.1"/>
    </source>
</evidence>
<feature type="disulfide bond" evidence="8">
    <location>
        <begin position="183"/>
        <end position="197"/>
    </location>
</feature>
<comment type="subcellular location">
    <subcellularLocation>
        <location evidence="1">Secreted</location>
    </subcellularLocation>
</comment>
<gene>
    <name evidence="11" type="ORF">OSB1V03_LOCUS10263</name>
</gene>
<dbReference type="GO" id="GO:0005604">
    <property type="term" value="C:basement membrane"/>
    <property type="evidence" value="ECO:0007669"/>
    <property type="project" value="TreeGrafter"/>
</dbReference>
<keyword evidence="12" id="KW-1185">Reference proteome</keyword>
<evidence type="ECO:0000256" key="1">
    <source>
        <dbReference type="ARBA" id="ARBA00004613"/>
    </source>
</evidence>
<evidence type="ECO:0000256" key="6">
    <source>
        <dbReference type="ARBA" id="ARBA00023180"/>
    </source>
</evidence>
<evidence type="ECO:0000256" key="8">
    <source>
        <dbReference type="PROSITE-ProRule" id="PRU00460"/>
    </source>
</evidence>
<dbReference type="SUPFAM" id="SSF57196">
    <property type="entry name" value="EGF/Laminin"/>
    <property type="match status" value="2"/>
</dbReference>
<dbReference type="PRINTS" id="PR00011">
    <property type="entry name" value="EGFLAMININ"/>
</dbReference>
<keyword evidence="4" id="KW-0677">Repeat</keyword>
<sequence length="278" mass="30348">MKRVTATFTPASVALIWNYTNSPVVRVEVFVSSVGTTPLEDIVIIAKKSSDPNIKSIRADRYYRDTSKPIAHRKACKLCDCHPVGSSGRNCNITSGQCQCKPGVTGISCNRCAKGYQQSRSPVQPCIKIPQNNDISFASMETTSEPDSVCDCHPVGSSGRNCNITSGQCQCKPGVTGISCNRCAKGYQQSRSPVQPCIKIPQNNDISFASMETTSEPDSGDSCSTCQASTKRVNLRKYCKRDFGKSSTVVLQNYQLYSHSNSDSDSDRDFNNTDEWCA</sequence>
<dbReference type="SMART" id="SM00180">
    <property type="entry name" value="EGF_Lam"/>
    <property type="match status" value="2"/>
</dbReference>
<keyword evidence="6" id="KW-0325">Glycoprotein</keyword>
<feature type="disulfide bond" evidence="8">
    <location>
        <begin position="100"/>
        <end position="109"/>
    </location>
</feature>
<dbReference type="GO" id="GO:0005576">
    <property type="term" value="C:extracellular region"/>
    <property type="evidence" value="ECO:0007669"/>
    <property type="project" value="UniProtKB-SubCell"/>
</dbReference>
<feature type="disulfide bond" evidence="8">
    <location>
        <begin position="152"/>
        <end position="169"/>
    </location>
</feature>
<dbReference type="InterPro" id="IPR050440">
    <property type="entry name" value="Laminin/Netrin_ECM"/>
</dbReference>
<name>A0A7R9Q2E7_9ACAR</name>
<dbReference type="GO" id="GO:0008045">
    <property type="term" value="P:motor neuron axon guidance"/>
    <property type="evidence" value="ECO:0007669"/>
    <property type="project" value="TreeGrafter"/>
</dbReference>
<feature type="disulfide bond" evidence="8">
    <location>
        <begin position="171"/>
        <end position="180"/>
    </location>
</feature>
<organism evidence="11">
    <name type="scientific">Medioppia subpectinata</name>
    <dbReference type="NCBI Taxonomy" id="1979941"/>
    <lineage>
        <taxon>Eukaryota</taxon>
        <taxon>Metazoa</taxon>
        <taxon>Ecdysozoa</taxon>
        <taxon>Arthropoda</taxon>
        <taxon>Chelicerata</taxon>
        <taxon>Arachnida</taxon>
        <taxon>Acari</taxon>
        <taxon>Acariformes</taxon>
        <taxon>Sarcoptiformes</taxon>
        <taxon>Oribatida</taxon>
        <taxon>Brachypylina</taxon>
        <taxon>Oppioidea</taxon>
        <taxon>Oppiidae</taxon>
        <taxon>Medioppia</taxon>
    </lineage>
</organism>